<dbReference type="Pfam" id="PF00535">
    <property type="entry name" value="Glycos_transf_2"/>
    <property type="match status" value="1"/>
</dbReference>
<feature type="domain" description="Glycosyltransferase 2-like" evidence="2">
    <location>
        <begin position="3"/>
        <end position="161"/>
    </location>
</feature>
<dbReference type="SUPFAM" id="SSF53448">
    <property type="entry name" value="Nucleotide-diphospho-sugar transferases"/>
    <property type="match status" value="1"/>
</dbReference>
<dbReference type="PANTHER" id="PTHR48090">
    <property type="entry name" value="UNDECAPRENYL-PHOSPHATE 4-DEOXY-4-FORMAMIDO-L-ARABINOSE TRANSFERASE-RELATED"/>
    <property type="match status" value="1"/>
</dbReference>
<dbReference type="InterPro" id="IPR001173">
    <property type="entry name" value="Glyco_trans_2-like"/>
</dbReference>
<evidence type="ECO:0000313" key="4">
    <source>
        <dbReference type="Proteomes" id="UP000176864"/>
    </source>
</evidence>
<keyword evidence="1" id="KW-0472">Membrane</keyword>
<dbReference type="Gene3D" id="3.90.550.10">
    <property type="entry name" value="Spore Coat Polysaccharide Biosynthesis Protein SpsA, Chain A"/>
    <property type="match status" value="1"/>
</dbReference>
<dbReference type="EMBL" id="MFEK01000014">
    <property type="protein sequence ID" value="OGE78143.1"/>
    <property type="molecule type" value="Genomic_DNA"/>
</dbReference>
<evidence type="ECO:0000313" key="3">
    <source>
        <dbReference type="EMBL" id="OGE78143.1"/>
    </source>
</evidence>
<gene>
    <name evidence="3" type="ORF">A2751_03200</name>
</gene>
<accession>A0A1F5NKR9</accession>
<dbReference type="InterPro" id="IPR029044">
    <property type="entry name" value="Nucleotide-diphossugar_trans"/>
</dbReference>
<proteinExistence type="predicted"/>
<dbReference type="PANTHER" id="PTHR48090:SF7">
    <property type="entry name" value="RFBJ PROTEIN"/>
    <property type="match status" value="1"/>
</dbReference>
<keyword evidence="1" id="KW-1133">Transmembrane helix</keyword>
<reference evidence="3 4" key="1">
    <citation type="journal article" date="2016" name="Nat. Commun.">
        <title>Thousands of microbial genomes shed light on interconnected biogeochemical processes in an aquifer system.</title>
        <authorList>
            <person name="Anantharaman K."/>
            <person name="Brown C.T."/>
            <person name="Hug L.A."/>
            <person name="Sharon I."/>
            <person name="Castelle C.J."/>
            <person name="Probst A.J."/>
            <person name="Thomas B.C."/>
            <person name="Singh A."/>
            <person name="Wilkins M.J."/>
            <person name="Karaoz U."/>
            <person name="Brodie E.L."/>
            <person name="Williams K.H."/>
            <person name="Hubbard S.S."/>
            <person name="Banfield J.F."/>
        </authorList>
    </citation>
    <scope>NUCLEOTIDE SEQUENCE [LARGE SCALE GENOMIC DNA]</scope>
</reference>
<evidence type="ECO:0000256" key="1">
    <source>
        <dbReference type="SAM" id="Phobius"/>
    </source>
</evidence>
<organism evidence="3 4">
    <name type="scientific">Candidatus Doudnabacteria bacterium RIFCSPHIGHO2_01_FULL_46_14</name>
    <dbReference type="NCBI Taxonomy" id="1817824"/>
    <lineage>
        <taxon>Bacteria</taxon>
        <taxon>Candidatus Doudnaibacteriota</taxon>
    </lineage>
</organism>
<keyword evidence="1" id="KW-0812">Transmembrane</keyword>
<sequence length="235" mass="26936">MVSVILPTYREKNSIRGVIEEFFATGFVDEVLVVHHSAEPGTEEEVKKTKARIIHGPKQHFGYSAQTGMLAARGDYIIICEPDATYTARDLEKLLVFGKDLPVVFGTRTSRFTILSGAAMGYWRKWANVLEAKVIEVLFNTTTLSDVGCNYRLLRREAVERVKSQWREGGAIFTLEMMLLVVREGIPFVEIPVTYRPRVGESTGTAHWYQLVKWAFLFLFFIFGSWFRWLKKKSV</sequence>
<evidence type="ECO:0000259" key="2">
    <source>
        <dbReference type="Pfam" id="PF00535"/>
    </source>
</evidence>
<comment type="caution">
    <text evidence="3">The sequence shown here is derived from an EMBL/GenBank/DDBJ whole genome shotgun (WGS) entry which is preliminary data.</text>
</comment>
<protein>
    <recommendedName>
        <fullName evidence="2">Glycosyltransferase 2-like domain-containing protein</fullName>
    </recommendedName>
</protein>
<dbReference type="AlphaFoldDB" id="A0A1F5NKR9"/>
<dbReference type="InterPro" id="IPR050256">
    <property type="entry name" value="Glycosyltransferase_2"/>
</dbReference>
<dbReference type="CDD" id="cd04179">
    <property type="entry name" value="DPM_DPG-synthase_like"/>
    <property type="match status" value="1"/>
</dbReference>
<name>A0A1F5NKR9_9BACT</name>
<dbReference type="STRING" id="1817824.A2751_03200"/>
<dbReference type="Proteomes" id="UP000176864">
    <property type="component" value="Unassembled WGS sequence"/>
</dbReference>
<feature type="transmembrane region" description="Helical" evidence="1">
    <location>
        <begin position="211"/>
        <end position="230"/>
    </location>
</feature>